<keyword evidence="8" id="KW-1185">Reference proteome</keyword>
<dbReference type="Proteomes" id="UP000184390">
    <property type="component" value="Unassembled WGS sequence"/>
</dbReference>
<keyword evidence="3" id="KW-0805">Transcription regulation</keyword>
<comment type="caution">
    <text evidence="7">The sequence shown here is derived from an EMBL/GenBank/DDBJ whole genome shotgun (WGS) entry which is preliminary data.</text>
</comment>
<keyword evidence="2" id="KW-0963">Cytoplasm</keyword>
<evidence type="ECO:0000256" key="4">
    <source>
        <dbReference type="ARBA" id="ARBA00023125"/>
    </source>
</evidence>
<protein>
    <submittedName>
        <fullName evidence="7">DNA-binding transcriptional regulator, MarR family</fullName>
    </submittedName>
</protein>
<dbReference type="PRINTS" id="PR00598">
    <property type="entry name" value="HTHMARR"/>
</dbReference>
<dbReference type="InterPro" id="IPR039422">
    <property type="entry name" value="MarR/SlyA-like"/>
</dbReference>
<evidence type="ECO:0000313" key="8">
    <source>
        <dbReference type="Proteomes" id="UP000184390"/>
    </source>
</evidence>
<dbReference type="PANTHER" id="PTHR33164">
    <property type="entry name" value="TRANSCRIPTIONAL REGULATOR, MARR FAMILY"/>
    <property type="match status" value="1"/>
</dbReference>
<evidence type="ECO:0000256" key="3">
    <source>
        <dbReference type="ARBA" id="ARBA00023015"/>
    </source>
</evidence>
<accession>A0ABY1IBG1</accession>
<sequence>MHNLFVCGSFTGMPHDPLELDRQLCFSLYRASRAVTRAYRPLLKDIGLTYPQYLVMLALWQSGGPMSLNDIGSRLSLDSGTLTPLLRRLEETGLITRARDRADERRRLITLTSAGRDLRKRAATIPDRMIALYSQPAEDLERLKSMLDDMAARLA</sequence>
<dbReference type="InterPro" id="IPR055166">
    <property type="entry name" value="Transc_reg_Sar_Rot_HTH"/>
</dbReference>
<evidence type="ECO:0000256" key="2">
    <source>
        <dbReference type="ARBA" id="ARBA00022490"/>
    </source>
</evidence>
<dbReference type="PROSITE" id="PS50995">
    <property type="entry name" value="HTH_MARR_2"/>
    <property type="match status" value="1"/>
</dbReference>
<gene>
    <name evidence="7" type="ORF">SAMN05216246_107105</name>
</gene>
<dbReference type="Pfam" id="PF22381">
    <property type="entry name" value="Staph_reg_Sar_Rot"/>
    <property type="match status" value="1"/>
</dbReference>
<dbReference type="SUPFAM" id="SSF46785">
    <property type="entry name" value="Winged helix' DNA-binding domain"/>
    <property type="match status" value="1"/>
</dbReference>
<evidence type="ECO:0000256" key="5">
    <source>
        <dbReference type="ARBA" id="ARBA00023163"/>
    </source>
</evidence>
<dbReference type="SMART" id="SM00347">
    <property type="entry name" value="HTH_MARR"/>
    <property type="match status" value="1"/>
</dbReference>
<dbReference type="InterPro" id="IPR036390">
    <property type="entry name" value="WH_DNA-bd_sf"/>
</dbReference>
<dbReference type="InterPro" id="IPR036388">
    <property type="entry name" value="WH-like_DNA-bd_sf"/>
</dbReference>
<organism evidence="7 8">
    <name type="scientific">Actinomyces denticolens</name>
    <dbReference type="NCBI Taxonomy" id="52767"/>
    <lineage>
        <taxon>Bacteria</taxon>
        <taxon>Bacillati</taxon>
        <taxon>Actinomycetota</taxon>
        <taxon>Actinomycetes</taxon>
        <taxon>Actinomycetales</taxon>
        <taxon>Actinomycetaceae</taxon>
        <taxon>Actinomyces</taxon>
    </lineage>
</organism>
<dbReference type="InterPro" id="IPR000835">
    <property type="entry name" value="HTH_MarR-typ"/>
</dbReference>
<dbReference type="PANTHER" id="PTHR33164:SF5">
    <property type="entry name" value="ORGANIC HYDROPEROXIDE RESISTANCE TRANSCRIPTIONAL REGULATOR"/>
    <property type="match status" value="1"/>
</dbReference>
<keyword evidence="5" id="KW-0804">Transcription</keyword>
<evidence type="ECO:0000256" key="1">
    <source>
        <dbReference type="ARBA" id="ARBA00004496"/>
    </source>
</evidence>
<proteinExistence type="predicted"/>
<dbReference type="GO" id="GO:0003677">
    <property type="term" value="F:DNA binding"/>
    <property type="evidence" value="ECO:0007669"/>
    <property type="project" value="UniProtKB-KW"/>
</dbReference>
<comment type="subcellular location">
    <subcellularLocation>
        <location evidence="1">Cytoplasm</location>
    </subcellularLocation>
</comment>
<evidence type="ECO:0000313" key="7">
    <source>
        <dbReference type="EMBL" id="SHI93984.1"/>
    </source>
</evidence>
<name>A0ABY1IBG1_9ACTO</name>
<feature type="domain" description="HTH marR-type" evidence="6">
    <location>
        <begin position="21"/>
        <end position="152"/>
    </location>
</feature>
<keyword evidence="4 7" id="KW-0238">DNA-binding</keyword>
<evidence type="ECO:0000259" key="6">
    <source>
        <dbReference type="PROSITE" id="PS50995"/>
    </source>
</evidence>
<dbReference type="EMBL" id="FQYL01000007">
    <property type="protein sequence ID" value="SHI93984.1"/>
    <property type="molecule type" value="Genomic_DNA"/>
</dbReference>
<dbReference type="Gene3D" id="1.10.10.10">
    <property type="entry name" value="Winged helix-like DNA-binding domain superfamily/Winged helix DNA-binding domain"/>
    <property type="match status" value="1"/>
</dbReference>
<reference evidence="7 8" key="1">
    <citation type="submission" date="2016-11" db="EMBL/GenBank/DDBJ databases">
        <authorList>
            <person name="Varghese N."/>
            <person name="Submissions S."/>
        </authorList>
    </citation>
    <scope>NUCLEOTIDE SEQUENCE [LARGE SCALE GENOMIC DNA]</scope>
    <source>
        <strain evidence="7 8">PA</strain>
    </source>
</reference>